<evidence type="ECO:0000256" key="15">
    <source>
        <dbReference type="SAM" id="Phobius"/>
    </source>
</evidence>
<dbReference type="STRING" id="84645.A0A498MLY0"/>
<dbReference type="SUPFAM" id="SSF56112">
    <property type="entry name" value="Protein kinase-like (PK-like)"/>
    <property type="match status" value="1"/>
</dbReference>
<gene>
    <name evidence="17" type="ORF">ROHU_007918</name>
</gene>
<protein>
    <recommendedName>
        <fullName evidence="4">non-specific serine/threonine protein kinase</fullName>
        <ecNumber evidence="4">2.7.11.1</ecNumber>
    </recommendedName>
</protein>
<dbReference type="InterPro" id="IPR018503">
    <property type="entry name" value="Tetraspanin_CS"/>
</dbReference>
<dbReference type="EMBL" id="QBIY01012730">
    <property type="protein sequence ID" value="RXN17997.1"/>
    <property type="molecule type" value="Genomic_DNA"/>
</dbReference>
<dbReference type="PANTHER" id="PTHR24342:SF20">
    <property type="entry name" value="MYOSIN LIGHT CHAIN KINASE, SMOOTH MUSCLE"/>
    <property type="match status" value="1"/>
</dbReference>
<dbReference type="PRINTS" id="PR00259">
    <property type="entry name" value="TMFOUR"/>
</dbReference>
<feature type="compositionally biased region" description="Polar residues" evidence="14">
    <location>
        <begin position="54"/>
        <end position="76"/>
    </location>
</feature>
<accession>A0A498MLY0</accession>
<dbReference type="PROSITE" id="PS50011">
    <property type="entry name" value="PROTEIN_KINASE_DOM"/>
    <property type="match status" value="1"/>
</dbReference>
<evidence type="ECO:0000256" key="4">
    <source>
        <dbReference type="ARBA" id="ARBA00012513"/>
    </source>
</evidence>
<evidence type="ECO:0000259" key="16">
    <source>
        <dbReference type="PROSITE" id="PS50011"/>
    </source>
</evidence>
<sequence>MQKINKVENKNMPPNQNDVLKPVIAASTVTQRTPSIAPPVQTFLKTSLGPPVATVQSSGKSSVNAPTTKITTSQEATLLPPSHKPPKTMGLNVTTATKEAFALRQVQSCPNSLQRLQATGGKSGSVHPVSVPPTKKTTEAVGAANHISGGIQIKITPATDKNPVQMKSSNPPKTCFKVIDDVSPQPAPFVHRFVALKSNPPPSDTFNIHTREVLGGGRFGKVHKCTETKTGMRLAAKIINTRNARERDMALNEIQVMNQLSHPNILQLYEAFEVKNQVVLILEYVEGGELFERIVDESCPLTEVDAMVFVKQICEGVQYMHQMYVLHLDLKPENILLVNRSSHQVKIIDFGLARRYKPREKLKVSFGTPEFLAPEVVNFDFVSFPTDMWTLGVVTYMLLSGLSPFLGDDDSQTLNNVLMGNWYFDEDAFEHVSAEARDFVSNLLIRERSGRLSATQCLKHPWLNNITEKAKSSNIVLKSQDLIKSTMAVEGGAKCVKYLLFFFNFIFWLCGLALIVVGVLVKVSINATAILKGHTGSSLVVIVVGVIIFFIAFFGCCGAWKENQCMITMFAVFLSLIVIIEIGAAITGYVLRTKLTDLLSKGLDSLVAGYNETDNKEALDTIQKHFKCCGVNSSEDWSNSKAVPAKSVPDTCCKNITKDCGVGAIKDGNKIYTDGCLPIMNKDLRENIMWIAVAALVIAFVQITGIVLSCILMRAIHSGYEVM</sequence>
<dbReference type="Gene3D" id="1.10.1450.10">
    <property type="entry name" value="Tetraspanin"/>
    <property type="match status" value="1"/>
</dbReference>
<reference evidence="17 18" key="1">
    <citation type="submission" date="2018-03" db="EMBL/GenBank/DDBJ databases">
        <title>Draft genome sequence of Rohu Carp (Labeo rohita).</title>
        <authorList>
            <person name="Das P."/>
            <person name="Kushwaha B."/>
            <person name="Joshi C.G."/>
            <person name="Kumar D."/>
            <person name="Nagpure N.S."/>
            <person name="Sahoo L."/>
            <person name="Das S.P."/>
            <person name="Bit A."/>
            <person name="Patnaik S."/>
            <person name="Meher P.K."/>
            <person name="Jayasankar P."/>
            <person name="Koringa P.G."/>
            <person name="Patel N.V."/>
            <person name="Hinsu A.T."/>
            <person name="Kumar R."/>
            <person name="Pandey M."/>
            <person name="Agarwal S."/>
            <person name="Srivastava S."/>
            <person name="Singh M."/>
            <person name="Iquebal M.A."/>
            <person name="Jaiswal S."/>
            <person name="Angadi U.B."/>
            <person name="Kumar N."/>
            <person name="Raza M."/>
            <person name="Shah T.M."/>
            <person name="Rai A."/>
            <person name="Jena J.K."/>
        </authorList>
    </citation>
    <scope>NUCLEOTIDE SEQUENCE [LARGE SCALE GENOMIC DNA]</scope>
    <source>
        <strain evidence="17">DASCIFA01</strain>
        <tissue evidence="17">Testis</tissue>
    </source>
</reference>
<dbReference type="InterPro" id="IPR000719">
    <property type="entry name" value="Prot_kinase_dom"/>
</dbReference>
<evidence type="ECO:0000256" key="2">
    <source>
        <dbReference type="ARBA" id="ARBA00006692"/>
    </source>
</evidence>
<evidence type="ECO:0000256" key="14">
    <source>
        <dbReference type="SAM" id="MobiDB-lite"/>
    </source>
</evidence>
<dbReference type="InterPro" id="IPR008952">
    <property type="entry name" value="Tetraspanin_EC2_sf"/>
</dbReference>
<dbReference type="FunFam" id="3.30.200.20:FF:000042">
    <property type="entry name" value="Aurora kinase A"/>
    <property type="match status" value="1"/>
</dbReference>
<dbReference type="GO" id="GO:0016020">
    <property type="term" value="C:membrane"/>
    <property type="evidence" value="ECO:0007669"/>
    <property type="project" value="UniProtKB-SubCell"/>
</dbReference>
<feature type="domain" description="Protein kinase" evidence="16">
    <location>
        <begin position="208"/>
        <end position="463"/>
    </location>
</feature>
<evidence type="ECO:0000256" key="13">
    <source>
        <dbReference type="PROSITE-ProRule" id="PRU10141"/>
    </source>
</evidence>
<dbReference type="GO" id="GO:0004674">
    <property type="term" value="F:protein serine/threonine kinase activity"/>
    <property type="evidence" value="ECO:0007669"/>
    <property type="project" value="UniProtKB-KW"/>
</dbReference>
<feature type="transmembrane region" description="Helical" evidence="15">
    <location>
        <begin position="537"/>
        <end position="561"/>
    </location>
</feature>
<dbReference type="PROSITE" id="PS00421">
    <property type="entry name" value="TM4_1"/>
    <property type="match status" value="1"/>
</dbReference>
<keyword evidence="10 13" id="KW-0067">ATP-binding</keyword>
<evidence type="ECO:0000256" key="12">
    <source>
        <dbReference type="ARBA" id="ARBA00023136"/>
    </source>
</evidence>
<keyword evidence="9 17" id="KW-0418">Kinase</keyword>
<evidence type="ECO:0000256" key="1">
    <source>
        <dbReference type="ARBA" id="ARBA00004141"/>
    </source>
</evidence>
<dbReference type="GO" id="GO:0005634">
    <property type="term" value="C:nucleus"/>
    <property type="evidence" value="ECO:0007669"/>
    <property type="project" value="TreeGrafter"/>
</dbReference>
<dbReference type="PROSITE" id="PS00108">
    <property type="entry name" value="PROTEIN_KINASE_ST"/>
    <property type="match status" value="1"/>
</dbReference>
<comment type="similarity">
    <text evidence="2">Belongs to the protein kinase superfamily. CAMK Ser/Thr protein kinase family.</text>
</comment>
<dbReference type="InterPro" id="IPR018499">
    <property type="entry name" value="Tetraspanin/Peripherin"/>
</dbReference>
<evidence type="ECO:0000313" key="18">
    <source>
        <dbReference type="Proteomes" id="UP000290572"/>
    </source>
</evidence>
<evidence type="ECO:0000256" key="7">
    <source>
        <dbReference type="ARBA" id="ARBA00022692"/>
    </source>
</evidence>
<proteinExistence type="evidence at protein level"/>
<evidence type="ECO:0000256" key="6">
    <source>
        <dbReference type="ARBA" id="ARBA00022679"/>
    </source>
</evidence>
<keyword evidence="12 15" id="KW-0472">Membrane</keyword>
<name>A0A498MLY0_LABRO</name>
<keyword evidence="6" id="KW-0808">Transferase</keyword>
<dbReference type="Pfam" id="PF00069">
    <property type="entry name" value="Pkinase"/>
    <property type="match status" value="1"/>
</dbReference>
<dbReference type="EC" id="2.7.11.1" evidence="4"/>
<dbReference type="GO" id="GO:0043065">
    <property type="term" value="P:positive regulation of apoptotic process"/>
    <property type="evidence" value="ECO:0007669"/>
    <property type="project" value="TreeGrafter"/>
</dbReference>
<dbReference type="PROSITE" id="PS00107">
    <property type="entry name" value="PROTEIN_KINASE_ATP"/>
    <property type="match status" value="1"/>
</dbReference>
<evidence type="ECO:0000256" key="10">
    <source>
        <dbReference type="ARBA" id="ARBA00022840"/>
    </source>
</evidence>
<dbReference type="GO" id="GO:0005524">
    <property type="term" value="F:ATP binding"/>
    <property type="evidence" value="ECO:0007669"/>
    <property type="project" value="UniProtKB-UniRule"/>
</dbReference>
<organism evidence="17 18">
    <name type="scientific">Labeo rohita</name>
    <name type="common">Indian major carp</name>
    <name type="synonym">Cyprinus rohita</name>
    <dbReference type="NCBI Taxonomy" id="84645"/>
    <lineage>
        <taxon>Eukaryota</taxon>
        <taxon>Metazoa</taxon>
        <taxon>Chordata</taxon>
        <taxon>Craniata</taxon>
        <taxon>Vertebrata</taxon>
        <taxon>Euteleostomi</taxon>
        <taxon>Actinopterygii</taxon>
        <taxon>Neopterygii</taxon>
        <taxon>Teleostei</taxon>
        <taxon>Ostariophysi</taxon>
        <taxon>Cypriniformes</taxon>
        <taxon>Cyprinidae</taxon>
        <taxon>Labeoninae</taxon>
        <taxon>Labeonini</taxon>
        <taxon>Labeo</taxon>
    </lineage>
</organism>
<dbReference type="InterPro" id="IPR011009">
    <property type="entry name" value="Kinase-like_dom_sf"/>
</dbReference>
<dbReference type="InterPro" id="IPR017441">
    <property type="entry name" value="Protein_kinase_ATP_BS"/>
</dbReference>
<feature type="transmembrane region" description="Helical" evidence="15">
    <location>
        <begin position="688"/>
        <end position="716"/>
    </location>
</feature>
<dbReference type="Gene3D" id="3.30.200.20">
    <property type="entry name" value="Phosphorylase Kinase, domain 1"/>
    <property type="match status" value="1"/>
</dbReference>
<keyword evidence="19" id="KW-1267">Proteomics identification</keyword>
<evidence type="ECO:0007829" key="19">
    <source>
        <dbReference type="PeptideAtlas" id="A0A498MLY0"/>
    </source>
</evidence>
<keyword evidence="7 15" id="KW-0812">Transmembrane</keyword>
<keyword evidence="5" id="KW-0723">Serine/threonine-protein kinase</keyword>
<feature type="region of interest" description="Disordered" evidence="14">
    <location>
        <begin position="53"/>
        <end position="89"/>
    </location>
</feature>
<feature type="transmembrane region" description="Helical" evidence="15">
    <location>
        <begin position="567"/>
        <end position="591"/>
    </location>
</feature>
<feature type="binding site" evidence="13">
    <location>
        <position position="237"/>
    </location>
    <ligand>
        <name>ATP</name>
        <dbReference type="ChEBI" id="CHEBI:30616"/>
    </ligand>
</feature>
<evidence type="ECO:0000256" key="9">
    <source>
        <dbReference type="ARBA" id="ARBA00022777"/>
    </source>
</evidence>
<evidence type="ECO:0000256" key="8">
    <source>
        <dbReference type="ARBA" id="ARBA00022741"/>
    </source>
</evidence>
<evidence type="ECO:0000313" key="17">
    <source>
        <dbReference type="EMBL" id="RXN17997.1"/>
    </source>
</evidence>
<dbReference type="FunFam" id="1.10.510.10:FF:000135">
    <property type="entry name" value="Putative myosin light chain kinase 3"/>
    <property type="match status" value="1"/>
</dbReference>
<dbReference type="Gene3D" id="1.10.510.10">
    <property type="entry name" value="Transferase(Phosphotransferase) domain 1"/>
    <property type="match status" value="1"/>
</dbReference>
<evidence type="ECO:0000256" key="11">
    <source>
        <dbReference type="ARBA" id="ARBA00022989"/>
    </source>
</evidence>
<comment type="subcellular location">
    <subcellularLocation>
        <location evidence="1">Membrane</location>
        <topology evidence="1">Multi-pass membrane protein</topology>
    </subcellularLocation>
</comment>
<comment type="similarity">
    <text evidence="3">Belongs to the tetraspanin (TM4SF) family.</text>
</comment>
<evidence type="ECO:0000256" key="3">
    <source>
        <dbReference type="ARBA" id="ARBA00006840"/>
    </source>
</evidence>
<comment type="caution">
    <text evidence="17">The sequence shown here is derived from an EMBL/GenBank/DDBJ whole genome shotgun (WGS) entry which is preliminary data.</text>
</comment>
<dbReference type="SUPFAM" id="SSF48652">
    <property type="entry name" value="Tetraspanin"/>
    <property type="match status" value="1"/>
</dbReference>
<keyword evidence="11 15" id="KW-1133">Transmembrane helix</keyword>
<feature type="transmembrane region" description="Helical" evidence="15">
    <location>
        <begin position="498"/>
        <end position="525"/>
    </location>
</feature>
<dbReference type="AlphaFoldDB" id="A0A498MLY0"/>
<keyword evidence="8 13" id="KW-0547">Nucleotide-binding</keyword>
<dbReference type="PANTHER" id="PTHR24342">
    <property type="entry name" value="SERINE/THREONINE-PROTEIN KINASE 17"/>
    <property type="match status" value="1"/>
</dbReference>
<dbReference type="SMART" id="SM00220">
    <property type="entry name" value="S_TKc"/>
    <property type="match status" value="1"/>
</dbReference>
<keyword evidence="18" id="KW-1185">Reference proteome</keyword>
<dbReference type="GO" id="GO:0035556">
    <property type="term" value="P:intracellular signal transduction"/>
    <property type="evidence" value="ECO:0007669"/>
    <property type="project" value="TreeGrafter"/>
</dbReference>
<dbReference type="Proteomes" id="UP000290572">
    <property type="component" value="Unassembled WGS sequence"/>
</dbReference>
<dbReference type="InterPro" id="IPR008271">
    <property type="entry name" value="Ser/Thr_kinase_AS"/>
</dbReference>
<evidence type="ECO:0000256" key="5">
    <source>
        <dbReference type="ARBA" id="ARBA00022527"/>
    </source>
</evidence>
<dbReference type="Pfam" id="PF00335">
    <property type="entry name" value="Tetraspanin"/>
    <property type="match status" value="1"/>
</dbReference>